<dbReference type="EMBL" id="JAELUQ010000012">
    <property type="protein sequence ID" value="KAG7405554.1"/>
    <property type="molecule type" value="Genomic_DNA"/>
</dbReference>
<protein>
    <submittedName>
        <fullName evidence="1">Uncharacterized protein</fullName>
    </submittedName>
</protein>
<accession>A0A8J5NJC0</accession>
<name>A0A8J5NJC0_FUSOX</name>
<dbReference type="Proteomes" id="UP000694050">
    <property type="component" value="Unassembled WGS sequence"/>
</dbReference>
<evidence type="ECO:0000313" key="1">
    <source>
        <dbReference type="EMBL" id="KAG7405554.1"/>
    </source>
</evidence>
<proteinExistence type="predicted"/>
<reference evidence="1" key="1">
    <citation type="submission" date="2021-04" db="EMBL/GenBank/DDBJ databases">
        <title>First draft genome resource for Brassicaceae pathogens Fusarium oxysporum f. sp. raphani and Fusarium oxysporum f. sp. rapae.</title>
        <authorList>
            <person name="Asai S."/>
        </authorList>
    </citation>
    <scope>NUCLEOTIDE SEQUENCE</scope>
    <source>
        <strain evidence="1">Tf1208</strain>
    </source>
</reference>
<sequence length="149" mass="16267">MCYLLLLLTPTFRLREPATIRALRPSTSRTTDFCNPSCPDDIRGILPLDIEGRRTLTLTLTCSFALPRPTSAAFAARTTPAAVWLLDFLGPLLPPYLNAQAPNGSLPFLQLGSCMTDLCSRALPREPLLLCSLGCCPEHDQASTIYLTS</sequence>
<gene>
    <name evidence="1" type="ORF">Forpe1208_v015522</name>
</gene>
<comment type="caution">
    <text evidence="1">The sequence shown here is derived from an EMBL/GenBank/DDBJ whole genome shotgun (WGS) entry which is preliminary data.</text>
</comment>
<dbReference type="AlphaFoldDB" id="A0A8J5NJC0"/>
<evidence type="ECO:0000313" key="2">
    <source>
        <dbReference type="Proteomes" id="UP000694050"/>
    </source>
</evidence>
<organism evidence="1 2">
    <name type="scientific">Fusarium oxysporum f. sp. rapae</name>
    <dbReference type="NCBI Taxonomy" id="485398"/>
    <lineage>
        <taxon>Eukaryota</taxon>
        <taxon>Fungi</taxon>
        <taxon>Dikarya</taxon>
        <taxon>Ascomycota</taxon>
        <taxon>Pezizomycotina</taxon>
        <taxon>Sordariomycetes</taxon>
        <taxon>Hypocreomycetidae</taxon>
        <taxon>Hypocreales</taxon>
        <taxon>Nectriaceae</taxon>
        <taxon>Fusarium</taxon>
        <taxon>Fusarium oxysporum species complex</taxon>
    </lineage>
</organism>